<dbReference type="EMBL" id="RBZO01000025">
    <property type="protein sequence ID" value="RKQ13944.1"/>
    <property type="molecule type" value="Genomic_DNA"/>
</dbReference>
<evidence type="ECO:0000313" key="1">
    <source>
        <dbReference type="EMBL" id="RKQ13944.1"/>
    </source>
</evidence>
<keyword evidence="2" id="KW-1185">Reference proteome</keyword>
<dbReference type="AlphaFoldDB" id="A0A494YW61"/>
<accession>A0A494YW61</accession>
<dbReference type="RefSeq" id="WP_121133122.1">
    <property type="nucleotide sequence ID" value="NZ_JBHUFK010000015.1"/>
</dbReference>
<comment type="caution">
    <text evidence="1">The sequence shown here is derived from an EMBL/GenBank/DDBJ whole genome shotgun (WGS) entry which is preliminary data.</text>
</comment>
<dbReference type="InterPro" id="IPR019615">
    <property type="entry name" value="DUF2487"/>
</dbReference>
<evidence type="ECO:0000313" key="2">
    <source>
        <dbReference type="Proteomes" id="UP000281813"/>
    </source>
</evidence>
<dbReference type="Proteomes" id="UP000281813">
    <property type="component" value="Unassembled WGS sequence"/>
</dbReference>
<sequence>MRWQKSDVDKYVSAKEYIDTLIIPLIDFQMDQDLENNAFQNEVLTILSNELEKELTGRIMLAPSYYYIKTFDKDQEIVRLNHWVENVKKQPFKHIFLLSFDPAWKKSEQALDASFVWIPKIQSGDIGSKEMQHTIREQVKQIGELIRSYW</sequence>
<name>A0A494YW61_9BACI</name>
<organism evidence="1 2">
    <name type="scientific">Oceanobacillus bengalensis</name>
    <dbReference type="NCBI Taxonomy" id="1435466"/>
    <lineage>
        <taxon>Bacteria</taxon>
        <taxon>Bacillati</taxon>
        <taxon>Bacillota</taxon>
        <taxon>Bacilli</taxon>
        <taxon>Bacillales</taxon>
        <taxon>Bacillaceae</taxon>
        <taxon>Oceanobacillus</taxon>
    </lineage>
</organism>
<gene>
    <name evidence="1" type="ORF">D8M05_14770</name>
</gene>
<protein>
    <submittedName>
        <fullName evidence="1">DUF2487 family protein</fullName>
    </submittedName>
</protein>
<reference evidence="1 2" key="1">
    <citation type="journal article" date="2015" name="Antonie Van Leeuwenhoek">
        <title>Oceanobacillus bengalensis sp. nov., a bacterium isolated from seawater of the Bay of Bengal.</title>
        <authorList>
            <person name="Yongchang O."/>
            <person name="Xiang W."/>
            <person name="Wang G."/>
        </authorList>
    </citation>
    <scope>NUCLEOTIDE SEQUENCE [LARGE SCALE GENOMIC DNA]</scope>
    <source>
        <strain evidence="1 2">MCCC 1K00260</strain>
    </source>
</reference>
<dbReference type="Pfam" id="PF10673">
    <property type="entry name" value="DUF2487"/>
    <property type="match status" value="1"/>
</dbReference>
<proteinExistence type="predicted"/>
<dbReference type="OrthoDB" id="2678750at2"/>